<reference evidence="5" key="1">
    <citation type="submission" date="2023-03" db="EMBL/GenBank/DDBJ databases">
        <authorList>
            <person name="Steffen K."/>
            <person name="Cardenas P."/>
        </authorList>
    </citation>
    <scope>NUCLEOTIDE SEQUENCE</scope>
</reference>
<dbReference type="InterPro" id="IPR000504">
    <property type="entry name" value="RRM_dom"/>
</dbReference>
<dbReference type="SUPFAM" id="SSF54928">
    <property type="entry name" value="RNA-binding domain, RBD"/>
    <property type="match status" value="1"/>
</dbReference>
<evidence type="ECO:0000259" key="4">
    <source>
        <dbReference type="PROSITE" id="PS50102"/>
    </source>
</evidence>
<evidence type="ECO:0000256" key="1">
    <source>
        <dbReference type="ARBA" id="ARBA00022884"/>
    </source>
</evidence>
<dbReference type="AlphaFoldDB" id="A0AA35WNN7"/>
<gene>
    <name evidence="5" type="ORF">GBAR_LOCUS12347</name>
</gene>
<protein>
    <submittedName>
        <fullName evidence="5">Probable RNA-binding protein 19</fullName>
    </submittedName>
</protein>
<comment type="caution">
    <text evidence="5">The sequence shown here is derived from an EMBL/GenBank/DDBJ whole genome shotgun (WGS) entry which is preliminary data.</text>
</comment>
<evidence type="ECO:0000256" key="2">
    <source>
        <dbReference type="PROSITE-ProRule" id="PRU00176"/>
    </source>
</evidence>
<dbReference type="EMBL" id="CASHTH010001841">
    <property type="protein sequence ID" value="CAI8020667.1"/>
    <property type="molecule type" value="Genomic_DNA"/>
</dbReference>
<feature type="domain" description="RRM" evidence="4">
    <location>
        <begin position="2"/>
        <end position="79"/>
    </location>
</feature>
<feature type="compositionally biased region" description="Acidic residues" evidence="3">
    <location>
        <begin position="186"/>
        <end position="196"/>
    </location>
</feature>
<dbReference type="GO" id="GO:0003729">
    <property type="term" value="F:mRNA binding"/>
    <property type="evidence" value="ECO:0007669"/>
    <property type="project" value="TreeGrafter"/>
</dbReference>
<feature type="compositionally biased region" description="Basic residues" evidence="3">
    <location>
        <begin position="173"/>
        <end position="182"/>
    </location>
</feature>
<proteinExistence type="predicted"/>
<dbReference type="PANTHER" id="PTHR48025:SF1">
    <property type="entry name" value="RRM DOMAIN-CONTAINING PROTEIN"/>
    <property type="match status" value="1"/>
</dbReference>
<dbReference type="InterPro" id="IPR035979">
    <property type="entry name" value="RBD_domain_sf"/>
</dbReference>
<feature type="compositionally biased region" description="Basic and acidic residues" evidence="3">
    <location>
        <begin position="100"/>
        <end position="124"/>
    </location>
</feature>
<dbReference type="InterPro" id="IPR050502">
    <property type="entry name" value="Euk_RNA-bind_prot"/>
</dbReference>
<organism evidence="5 6">
    <name type="scientific">Geodia barretti</name>
    <name type="common">Barrett's horny sponge</name>
    <dbReference type="NCBI Taxonomy" id="519541"/>
    <lineage>
        <taxon>Eukaryota</taxon>
        <taxon>Metazoa</taxon>
        <taxon>Porifera</taxon>
        <taxon>Demospongiae</taxon>
        <taxon>Heteroscleromorpha</taxon>
        <taxon>Tetractinellida</taxon>
        <taxon>Astrophorina</taxon>
        <taxon>Geodiidae</taxon>
        <taxon>Geodia</taxon>
    </lineage>
</organism>
<dbReference type="PROSITE" id="PS50102">
    <property type="entry name" value="RRM"/>
    <property type="match status" value="1"/>
</dbReference>
<dbReference type="PANTHER" id="PTHR48025">
    <property type="entry name" value="OS02G0815200 PROTEIN"/>
    <property type="match status" value="1"/>
</dbReference>
<dbReference type="InterPro" id="IPR012677">
    <property type="entry name" value="Nucleotide-bd_a/b_plait_sf"/>
</dbReference>
<evidence type="ECO:0000313" key="6">
    <source>
        <dbReference type="Proteomes" id="UP001174909"/>
    </source>
</evidence>
<dbReference type="Pfam" id="PF00076">
    <property type="entry name" value="RRM_1"/>
    <property type="match status" value="1"/>
</dbReference>
<feature type="region of interest" description="Disordered" evidence="3">
    <location>
        <begin position="151"/>
        <end position="214"/>
    </location>
</feature>
<keyword evidence="1 2" id="KW-0694">RNA-binding</keyword>
<feature type="region of interest" description="Disordered" evidence="3">
    <location>
        <begin position="96"/>
        <end position="128"/>
    </location>
</feature>
<evidence type="ECO:0000313" key="5">
    <source>
        <dbReference type="EMBL" id="CAI8020667.1"/>
    </source>
</evidence>
<dbReference type="Proteomes" id="UP001174909">
    <property type="component" value="Unassembled WGS sequence"/>
</dbReference>
<name>A0AA35WNN7_GEOBA</name>
<evidence type="ECO:0000256" key="3">
    <source>
        <dbReference type="SAM" id="MobiDB-lite"/>
    </source>
</evidence>
<dbReference type="SMART" id="SM00360">
    <property type="entry name" value="RRM"/>
    <property type="match status" value="1"/>
</dbReference>
<dbReference type="Gene3D" id="3.30.70.330">
    <property type="match status" value="1"/>
</dbReference>
<accession>A0AA35WNN7</accession>
<keyword evidence="6" id="KW-1185">Reference proteome</keyword>
<sequence length="214" mass="24037">MSRVIVKNLPLKATEKTLSELFAQCGEVTDARLIRTQTGLSRKVGFVGLASDSQAQRAVETFDRSFIGSARISVEVAKPYGDESLQRPWSKYSRGSSAFAKRDSEKKNREREKGDDVGEKDNVKSGKQKKSVAISELCDIEEEEEFQEFLSVHTHKSQVRTWADGSTETSGKKDKRKTSKRRVGGEEGEVGEEMETEDGKQRRKISKLGMKVER</sequence>